<evidence type="ECO:0000256" key="1">
    <source>
        <dbReference type="ARBA" id="ARBA00010617"/>
    </source>
</evidence>
<dbReference type="PANTHER" id="PTHR46696:SF1">
    <property type="entry name" value="CYTOCHROME P450 YJIB-RELATED"/>
    <property type="match status" value="1"/>
</dbReference>
<dbReference type="InterPro" id="IPR036396">
    <property type="entry name" value="Cyt_P450_sf"/>
</dbReference>
<organism evidence="3 4">
    <name type="scientific">Allokutzneria oryzae</name>
    <dbReference type="NCBI Taxonomy" id="1378989"/>
    <lineage>
        <taxon>Bacteria</taxon>
        <taxon>Bacillati</taxon>
        <taxon>Actinomycetota</taxon>
        <taxon>Actinomycetes</taxon>
        <taxon>Pseudonocardiales</taxon>
        <taxon>Pseudonocardiaceae</taxon>
        <taxon>Allokutzneria</taxon>
    </lineage>
</organism>
<dbReference type="InterPro" id="IPR001128">
    <property type="entry name" value="Cyt_P450"/>
</dbReference>
<evidence type="ECO:0000313" key="3">
    <source>
        <dbReference type="EMBL" id="MFB9908142.1"/>
    </source>
</evidence>
<name>A0ABV6A4P2_9PSEU</name>
<dbReference type="Pfam" id="PF00067">
    <property type="entry name" value="p450"/>
    <property type="match status" value="1"/>
</dbReference>
<dbReference type="RefSeq" id="WP_377859513.1">
    <property type="nucleotide sequence ID" value="NZ_JBHLZU010000026.1"/>
</dbReference>
<sequence length="423" mass="46701">MVEALGARPETADRARLREMRGCEPVSRDNDSGTWMVYRYDDAARVLTDHAAFTSEYAEASALVTRLLAGTDTERVAVDPAMHRELRRLVNRRFTAGAIAALGSRVLTLTNELLDRVAGDARIDLATDLAFPLPVRVIAELLGVPREDMGSVLSWVDVLCGTTPPGPPLVPSPRRVTACDARAELLAYLREHVTRARRAADPSADMTGELLHAEVDGRLLDDDRVVALLGLLLLSGHLTTTSLLASVVLCLDEHPAVSDEVRAFPELLTPVIEEVLRYRTPVGRVTRRAKLDVELGGQRILAGDQVTVVMDSVNQDERRFTAPERFDIHRRTTSRLSTGYGLPFGPGSPVARLQTRMALELLLWRYCEISVERAELRTHRIGWITVPTSMPLRVRSASAVHNAEVPPLDAKGPHLSRGRRHSR</sequence>
<protein>
    <submittedName>
        <fullName evidence="3">Cytochrome P450</fullName>
    </submittedName>
</protein>
<dbReference type="EMBL" id="JBHLZU010000026">
    <property type="protein sequence ID" value="MFB9908142.1"/>
    <property type="molecule type" value="Genomic_DNA"/>
</dbReference>
<dbReference type="Proteomes" id="UP001589693">
    <property type="component" value="Unassembled WGS sequence"/>
</dbReference>
<comment type="similarity">
    <text evidence="1">Belongs to the cytochrome P450 family.</text>
</comment>
<evidence type="ECO:0000256" key="2">
    <source>
        <dbReference type="SAM" id="MobiDB-lite"/>
    </source>
</evidence>
<gene>
    <name evidence="3" type="ORF">ACFFQA_29775</name>
</gene>
<feature type="region of interest" description="Disordered" evidence="2">
    <location>
        <begin position="403"/>
        <end position="423"/>
    </location>
</feature>
<comment type="caution">
    <text evidence="3">The sequence shown here is derived from an EMBL/GenBank/DDBJ whole genome shotgun (WGS) entry which is preliminary data.</text>
</comment>
<feature type="compositionally biased region" description="Basic residues" evidence="2">
    <location>
        <begin position="414"/>
        <end position="423"/>
    </location>
</feature>
<evidence type="ECO:0000313" key="4">
    <source>
        <dbReference type="Proteomes" id="UP001589693"/>
    </source>
</evidence>
<dbReference type="Gene3D" id="1.10.630.10">
    <property type="entry name" value="Cytochrome P450"/>
    <property type="match status" value="1"/>
</dbReference>
<accession>A0ABV6A4P2</accession>
<dbReference type="InterPro" id="IPR002397">
    <property type="entry name" value="Cyt_P450_B"/>
</dbReference>
<dbReference type="PRINTS" id="PR00359">
    <property type="entry name" value="BP450"/>
</dbReference>
<proteinExistence type="inferred from homology"/>
<dbReference type="PANTHER" id="PTHR46696">
    <property type="entry name" value="P450, PUTATIVE (EUROFUNG)-RELATED"/>
    <property type="match status" value="1"/>
</dbReference>
<keyword evidence="4" id="KW-1185">Reference proteome</keyword>
<reference evidence="3 4" key="1">
    <citation type="submission" date="2024-09" db="EMBL/GenBank/DDBJ databases">
        <authorList>
            <person name="Sun Q."/>
            <person name="Mori K."/>
        </authorList>
    </citation>
    <scope>NUCLEOTIDE SEQUENCE [LARGE SCALE GENOMIC DNA]</scope>
    <source>
        <strain evidence="3 4">TBRC 7907</strain>
    </source>
</reference>
<dbReference type="SUPFAM" id="SSF48264">
    <property type="entry name" value="Cytochrome P450"/>
    <property type="match status" value="1"/>
</dbReference>